<proteinExistence type="predicted"/>
<evidence type="ECO:0000313" key="2">
    <source>
        <dbReference type="EMBL" id="PSW06629.1"/>
    </source>
</evidence>
<dbReference type="OrthoDB" id="5383458at2"/>
<feature type="chain" id="PRO_5015666060" description="Alginate export domain-containing protein" evidence="1">
    <location>
        <begin position="23"/>
        <end position="426"/>
    </location>
</feature>
<reference evidence="2 3" key="1">
    <citation type="submission" date="2018-03" db="EMBL/GenBank/DDBJ databases">
        <title>Whole genome sequencing of Histamine producing bacteria.</title>
        <authorList>
            <person name="Butler K."/>
        </authorList>
    </citation>
    <scope>NUCLEOTIDE SEQUENCE [LARGE SCALE GENOMIC DNA]</scope>
    <source>
        <strain evidence="2 3">DSM 16190</strain>
    </source>
</reference>
<feature type="signal peptide" evidence="1">
    <location>
        <begin position="1"/>
        <end position="22"/>
    </location>
</feature>
<keyword evidence="1" id="KW-0732">Signal</keyword>
<accession>A0A2T3N2N1</accession>
<comment type="caution">
    <text evidence="2">The sequence shown here is derived from an EMBL/GenBank/DDBJ whole genome shotgun (WGS) entry which is preliminary data.</text>
</comment>
<organism evidence="2 3">
    <name type="scientific">Photobacterium lipolyticum</name>
    <dbReference type="NCBI Taxonomy" id="266810"/>
    <lineage>
        <taxon>Bacteria</taxon>
        <taxon>Pseudomonadati</taxon>
        <taxon>Pseudomonadota</taxon>
        <taxon>Gammaproteobacteria</taxon>
        <taxon>Vibrionales</taxon>
        <taxon>Vibrionaceae</taxon>
        <taxon>Photobacterium</taxon>
    </lineage>
</organism>
<gene>
    <name evidence="2" type="ORF">C9I89_03580</name>
</gene>
<evidence type="ECO:0000256" key="1">
    <source>
        <dbReference type="SAM" id="SignalP"/>
    </source>
</evidence>
<evidence type="ECO:0008006" key="4">
    <source>
        <dbReference type="Google" id="ProtNLM"/>
    </source>
</evidence>
<keyword evidence="3" id="KW-1185">Reference proteome</keyword>
<evidence type="ECO:0000313" key="3">
    <source>
        <dbReference type="Proteomes" id="UP000240904"/>
    </source>
</evidence>
<protein>
    <recommendedName>
        <fullName evidence="4">Alginate export domain-containing protein</fullName>
    </recommendedName>
</protein>
<name>A0A2T3N2N1_9GAMM</name>
<sequence>MKLGTWGYAVILAVLPYSVASAQDLNVDWRGHIKGQLNYQTYPSDSLINQLGYNETLDINNDTRLGLDSRMGAWKLNVDYQFITLAGDSYEFAQRLPANPLLPAREINDDYRLFDLTHVITTHDRHALVQRLDRLSLSVHFDNLVLKAGRQAISWGNGLIYAPMDFFNPFSPASIDKEYKSGDDLLYGQYLTEIGDDVQFVWVGRRDVQGNVSSNVDSLAVKYHSFGDESEWDFLLAEHFEDDVAGLGFVSNIGSAVWRSDATLTRTTDKNIWSFVSNWSYSWMWEDKNISAIAEYYYNGFGQADGNYSTAALANNPALLNRIERGELYTLGRHYLASSLTIELSPLWLLTPSTFINLSDTSALFQVISQHDIEQDLQLLVAVNLPVGAKGTEFGGVEVSSGLPVNNQTNYLATDLGLQAQIAWYF</sequence>
<dbReference type="EMBL" id="PYMC01000002">
    <property type="protein sequence ID" value="PSW06629.1"/>
    <property type="molecule type" value="Genomic_DNA"/>
</dbReference>
<dbReference type="Proteomes" id="UP000240904">
    <property type="component" value="Unassembled WGS sequence"/>
</dbReference>
<dbReference type="RefSeq" id="WP_107281993.1">
    <property type="nucleotide sequence ID" value="NZ_PYMC01000002.1"/>
</dbReference>
<dbReference type="AlphaFoldDB" id="A0A2T3N2N1"/>